<accession>A0A2M9ZE15</accession>
<dbReference type="Proteomes" id="UP000231912">
    <property type="component" value="Unassembled WGS sequence"/>
</dbReference>
<evidence type="ECO:0000313" key="2">
    <source>
        <dbReference type="Proteomes" id="UP000231912"/>
    </source>
</evidence>
<dbReference type="EMBL" id="NPDT01000001">
    <property type="protein sequence ID" value="PJZ66690.1"/>
    <property type="molecule type" value="Genomic_DNA"/>
</dbReference>
<sequence length="247" mass="27989">MESNREQDSLPENLLSLFEGKEEVLSGLDKNSKLQNELIQMEEALQAGLKAAGETYFESASRKHVYNAFQEELDLGKAELNEGWQVKPFPEYLKRYVEMELAHKAQGKESIVVKLGKSGAQLFDSLVETLQINTRVDYAPAMRSAVAKAPSASEFIVFEEKVDKDCKFTYQVVQETDETAYLSVKIECPRPEDFQRVNLSKDGRFILSNQFNSEGITNFSGLREGKYTVEFQGKDLSKSIDLFILLD</sequence>
<evidence type="ECO:0000313" key="1">
    <source>
        <dbReference type="EMBL" id="PJZ66690.1"/>
    </source>
</evidence>
<comment type="caution">
    <text evidence="1">The sequence shown here is derived from an EMBL/GenBank/DDBJ whole genome shotgun (WGS) entry which is preliminary data.</text>
</comment>
<protein>
    <submittedName>
        <fullName evidence="1">Uncharacterized protein</fullName>
    </submittedName>
</protein>
<dbReference type="RefSeq" id="WP_100757298.1">
    <property type="nucleotide sequence ID" value="NZ_NPDT01000001.1"/>
</dbReference>
<gene>
    <name evidence="1" type="ORF">CH371_00850</name>
</gene>
<dbReference type="AlphaFoldDB" id="A0A2M9ZE15"/>
<name>A0A2M9ZE15_9LEPT</name>
<reference evidence="1 2" key="1">
    <citation type="submission" date="2017-07" db="EMBL/GenBank/DDBJ databases">
        <title>Leptospira spp. isolated from tropical soils.</title>
        <authorList>
            <person name="Thibeaux R."/>
            <person name="Iraola G."/>
            <person name="Ferres I."/>
            <person name="Bierque E."/>
            <person name="Girault D."/>
            <person name="Soupe-Gilbert M.-E."/>
            <person name="Picardeau M."/>
            <person name="Goarant C."/>
        </authorList>
    </citation>
    <scope>NUCLEOTIDE SEQUENCE [LARGE SCALE GENOMIC DNA]</scope>
    <source>
        <strain evidence="1 2">FH2-C-A2</strain>
    </source>
</reference>
<proteinExistence type="predicted"/>
<organism evidence="1 2">
    <name type="scientific">Leptospira wolffii</name>
    <dbReference type="NCBI Taxonomy" id="409998"/>
    <lineage>
        <taxon>Bacteria</taxon>
        <taxon>Pseudomonadati</taxon>
        <taxon>Spirochaetota</taxon>
        <taxon>Spirochaetia</taxon>
        <taxon>Leptospirales</taxon>
        <taxon>Leptospiraceae</taxon>
        <taxon>Leptospira</taxon>
    </lineage>
</organism>